<dbReference type="InterPro" id="IPR035959">
    <property type="entry name" value="RutC-like_sf"/>
</dbReference>
<sequence>MITLTRYQYLIAGLLLAFTSVLSAQDKSYINPSSVDGDGPVFSGAVLVDDTLYLSGMIGLDNGQVPATAEEEARLLMEQFKATLEEASMTMDDLVSVTIYCSDVAHYDAFNSVYRTYFSGVFPARAFIGAGTLLFDARFEMQGIAVN</sequence>
<dbReference type="GO" id="GO:0005829">
    <property type="term" value="C:cytosol"/>
    <property type="evidence" value="ECO:0007669"/>
    <property type="project" value="TreeGrafter"/>
</dbReference>
<dbReference type="SUPFAM" id="SSF55298">
    <property type="entry name" value="YjgF-like"/>
    <property type="match status" value="1"/>
</dbReference>
<evidence type="ECO:0000313" key="2">
    <source>
        <dbReference type="EMBL" id="PDH32161.1"/>
    </source>
</evidence>
<gene>
    <name evidence="2" type="ORF">CNF02_12770</name>
</gene>
<name>A0A2A5W719_9GAMM</name>
<evidence type="ECO:0000313" key="3">
    <source>
        <dbReference type="Proteomes" id="UP000219329"/>
    </source>
</evidence>
<feature type="chain" id="PRO_5012043231" evidence="1">
    <location>
        <begin position="25"/>
        <end position="147"/>
    </location>
</feature>
<evidence type="ECO:0000256" key="1">
    <source>
        <dbReference type="SAM" id="SignalP"/>
    </source>
</evidence>
<dbReference type="Proteomes" id="UP000219329">
    <property type="component" value="Unassembled WGS sequence"/>
</dbReference>
<protein>
    <submittedName>
        <fullName evidence="2">Reactive intermediate/imine deaminase</fullName>
    </submittedName>
</protein>
<organism evidence="2 3">
    <name type="scientific">OM182 bacterium MED-G28</name>
    <dbReference type="NCBI Taxonomy" id="1986256"/>
    <lineage>
        <taxon>Bacteria</taxon>
        <taxon>Pseudomonadati</taxon>
        <taxon>Pseudomonadota</taxon>
        <taxon>Gammaproteobacteria</taxon>
        <taxon>OMG group</taxon>
        <taxon>OM182 clade</taxon>
    </lineage>
</organism>
<dbReference type="PANTHER" id="PTHR11803:SF39">
    <property type="entry name" value="2-IMINOBUTANOATE_2-IMINOPROPANOATE DEAMINASE"/>
    <property type="match status" value="1"/>
</dbReference>
<comment type="caution">
    <text evidence="2">The sequence shown here is derived from an EMBL/GenBank/DDBJ whole genome shotgun (WGS) entry which is preliminary data.</text>
</comment>
<dbReference type="InterPro" id="IPR006175">
    <property type="entry name" value="YjgF/YER057c/UK114"/>
</dbReference>
<feature type="signal peptide" evidence="1">
    <location>
        <begin position="1"/>
        <end position="24"/>
    </location>
</feature>
<dbReference type="Pfam" id="PF01042">
    <property type="entry name" value="Ribonuc_L-PSP"/>
    <property type="match status" value="1"/>
</dbReference>
<dbReference type="AlphaFoldDB" id="A0A2A5W719"/>
<keyword evidence="1" id="KW-0732">Signal</keyword>
<dbReference type="PANTHER" id="PTHR11803">
    <property type="entry name" value="2-IMINOBUTANOATE/2-IMINOPROPANOATE DEAMINASE RIDA"/>
    <property type="match status" value="1"/>
</dbReference>
<dbReference type="GO" id="GO:0019239">
    <property type="term" value="F:deaminase activity"/>
    <property type="evidence" value="ECO:0007669"/>
    <property type="project" value="TreeGrafter"/>
</dbReference>
<accession>A0A2A5W719</accession>
<dbReference type="EMBL" id="NTJZ01000021">
    <property type="protein sequence ID" value="PDH32161.1"/>
    <property type="molecule type" value="Genomic_DNA"/>
</dbReference>
<proteinExistence type="predicted"/>
<reference evidence="2 3" key="1">
    <citation type="submission" date="2017-08" db="EMBL/GenBank/DDBJ databases">
        <title>Fine stratification of microbial communities through a metagenomic profile of the photic zone.</title>
        <authorList>
            <person name="Haro-Moreno J.M."/>
            <person name="Lopez-Perez M."/>
            <person name="De La Torre J."/>
            <person name="Picazo A."/>
            <person name="Camacho A."/>
            <person name="Rodriguez-Valera F."/>
        </authorList>
    </citation>
    <scope>NUCLEOTIDE SEQUENCE [LARGE SCALE GENOMIC DNA]</scope>
    <source>
        <strain evidence="2">MED-G28</strain>
    </source>
</reference>
<dbReference type="Gene3D" id="3.30.1330.40">
    <property type="entry name" value="RutC-like"/>
    <property type="match status" value="1"/>
</dbReference>